<organism evidence="1 2">
    <name type="scientific">Tistlia consotensis USBA 355</name>
    <dbReference type="NCBI Taxonomy" id="560819"/>
    <lineage>
        <taxon>Bacteria</taxon>
        <taxon>Pseudomonadati</taxon>
        <taxon>Pseudomonadota</taxon>
        <taxon>Alphaproteobacteria</taxon>
        <taxon>Rhodospirillales</taxon>
        <taxon>Rhodovibrionaceae</taxon>
        <taxon>Tistlia</taxon>
    </lineage>
</organism>
<dbReference type="GO" id="GO:0008767">
    <property type="term" value="F:UDP-galactopyranose mutase activity"/>
    <property type="evidence" value="ECO:0007669"/>
    <property type="project" value="TreeGrafter"/>
</dbReference>
<evidence type="ECO:0000313" key="2">
    <source>
        <dbReference type="Proteomes" id="UP000192917"/>
    </source>
</evidence>
<dbReference type="STRING" id="560819.SAMN05428998_102215"/>
<dbReference type="AlphaFoldDB" id="A0A1Y6B8S7"/>
<proteinExistence type="predicted"/>
<dbReference type="InterPro" id="IPR036188">
    <property type="entry name" value="FAD/NAD-bd_sf"/>
</dbReference>
<dbReference type="GO" id="GO:0005829">
    <property type="term" value="C:cytosol"/>
    <property type="evidence" value="ECO:0007669"/>
    <property type="project" value="TreeGrafter"/>
</dbReference>
<protein>
    <submittedName>
        <fullName evidence="1">Protoporphyrinogen oxidase</fullName>
    </submittedName>
</protein>
<gene>
    <name evidence="1" type="ORF">SAMN05428998_102215</name>
</gene>
<dbReference type="Gene3D" id="3.50.50.60">
    <property type="entry name" value="FAD/NAD(P)-binding domain"/>
    <property type="match status" value="1"/>
</dbReference>
<reference evidence="1 2" key="1">
    <citation type="submission" date="2017-04" db="EMBL/GenBank/DDBJ databases">
        <authorList>
            <person name="Afonso C.L."/>
            <person name="Miller P.J."/>
            <person name="Scott M.A."/>
            <person name="Spackman E."/>
            <person name="Goraichik I."/>
            <person name="Dimitrov K.M."/>
            <person name="Suarez D.L."/>
            <person name="Swayne D.E."/>
        </authorList>
    </citation>
    <scope>NUCLEOTIDE SEQUENCE [LARGE SCALE GENOMIC DNA]</scope>
    <source>
        <strain evidence="1 2">USBA 355</strain>
    </source>
</reference>
<dbReference type="GO" id="GO:0050660">
    <property type="term" value="F:flavin adenine dinucleotide binding"/>
    <property type="evidence" value="ECO:0007669"/>
    <property type="project" value="TreeGrafter"/>
</dbReference>
<sequence length="469" mass="53648">MKFQSHDFCIVGAGPAGLTLAQRLTAAGKSVLIVERNDRPGGLSKSYDYDGHIFDTGPKRFHTDDPIVKDFITEVLAMHEIGRSTLVHFADRYFNWPLKSSELWKMPPQISVRAALDMVRKKKDLDLTTFRDYIRLQYGDTLYNIFFKPYTQKFLRWSADDIHSDWASTGINRTVIDERVKANSLFDLLKGLTLPKKIDTKFLYPMEGGFGGFFDRLFDICESTGCLDFLPSDSIAAIEDKGDAFQATTRGGRELAFETLIWTGNLNDLAALVGDEAFELKYLNTIFFNVIAREEAVRNNRAQWIYMSRGDSLVSRITCMREFHGSTTPAGYYNFICEVTDSQSEPRFFDKAQGLTDPVLAEMEAMKFLKSRRGVEAVHVNPVVDTYPIYHRRYKQAFGGAVRTVKGFSRRVHLLGRSGAYWYNNSDHSIRMALDFAEKLLRDPERHFDHRQYFGGSVKDEHSDEHLTT</sequence>
<evidence type="ECO:0000313" key="1">
    <source>
        <dbReference type="EMBL" id="SME98851.1"/>
    </source>
</evidence>
<keyword evidence="2" id="KW-1185">Reference proteome</keyword>
<name>A0A1Y6B8S7_9PROT</name>
<dbReference type="EMBL" id="FWZX01000002">
    <property type="protein sequence ID" value="SME98851.1"/>
    <property type="molecule type" value="Genomic_DNA"/>
</dbReference>
<dbReference type="Proteomes" id="UP000192917">
    <property type="component" value="Unassembled WGS sequence"/>
</dbReference>
<dbReference type="RefSeq" id="WP_085121284.1">
    <property type="nucleotide sequence ID" value="NZ_FWZX01000002.1"/>
</dbReference>
<dbReference type="PANTHER" id="PTHR21197">
    <property type="entry name" value="UDP-GALACTOPYRANOSE MUTASE"/>
    <property type="match status" value="1"/>
</dbReference>
<dbReference type="Pfam" id="PF13450">
    <property type="entry name" value="NAD_binding_8"/>
    <property type="match status" value="1"/>
</dbReference>
<dbReference type="SUPFAM" id="SSF51971">
    <property type="entry name" value="Nucleotide-binding domain"/>
    <property type="match status" value="1"/>
</dbReference>
<accession>A0A1Y6B8S7</accession>
<dbReference type="PRINTS" id="PR00419">
    <property type="entry name" value="ADXRDTASE"/>
</dbReference>
<dbReference type="PANTHER" id="PTHR21197:SF0">
    <property type="entry name" value="UDP-GALACTOPYRANOSE MUTASE"/>
    <property type="match status" value="1"/>
</dbReference>